<reference evidence="1 2" key="1">
    <citation type="submission" date="2014-04" db="EMBL/GenBank/DDBJ databases">
        <authorList>
            <consortium name="DOE Joint Genome Institute"/>
            <person name="Kuo A."/>
            <person name="Zuccaro A."/>
            <person name="Kohler A."/>
            <person name="Nagy L.G."/>
            <person name="Floudas D."/>
            <person name="Copeland A."/>
            <person name="Barry K.W."/>
            <person name="Cichocki N."/>
            <person name="Veneault-Fourrey C."/>
            <person name="LaButti K."/>
            <person name="Lindquist E.A."/>
            <person name="Lipzen A."/>
            <person name="Lundell T."/>
            <person name="Morin E."/>
            <person name="Murat C."/>
            <person name="Sun H."/>
            <person name="Tunlid A."/>
            <person name="Henrissat B."/>
            <person name="Grigoriev I.V."/>
            <person name="Hibbett D.S."/>
            <person name="Martin F."/>
            <person name="Nordberg H.P."/>
            <person name="Cantor M.N."/>
            <person name="Hua S.X."/>
        </authorList>
    </citation>
    <scope>NUCLEOTIDE SEQUENCE [LARGE SCALE GENOMIC DNA]</scope>
    <source>
        <strain evidence="1 2">MAFF 305830</strain>
    </source>
</reference>
<dbReference type="Proteomes" id="UP000054097">
    <property type="component" value="Unassembled WGS sequence"/>
</dbReference>
<dbReference type="AlphaFoldDB" id="A0A0C2WH33"/>
<sequence>MSTPTICTTAPSSLPRAYLVLAPTSSTMHFTILTNPPRHAFRYPLEDVLDAARK</sequence>
<reference evidence="2" key="2">
    <citation type="submission" date="2015-01" db="EMBL/GenBank/DDBJ databases">
        <title>Evolutionary Origins and Diversification of the Mycorrhizal Mutualists.</title>
        <authorList>
            <consortium name="DOE Joint Genome Institute"/>
            <consortium name="Mycorrhizal Genomics Consortium"/>
            <person name="Kohler A."/>
            <person name="Kuo A."/>
            <person name="Nagy L.G."/>
            <person name="Floudas D."/>
            <person name="Copeland A."/>
            <person name="Barry K.W."/>
            <person name="Cichocki N."/>
            <person name="Veneault-Fourrey C."/>
            <person name="LaButti K."/>
            <person name="Lindquist E.A."/>
            <person name="Lipzen A."/>
            <person name="Lundell T."/>
            <person name="Morin E."/>
            <person name="Murat C."/>
            <person name="Riley R."/>
            <person name="Ohm R."/>
            <person name="Sun H."/>
            <person name="Tunlid A."/>
            <person name="Henrissat B."/>
            <person name="Grigoriev I.V."/>
            <person name="Hibbett D.S."/>
            <person name="Martin F."/>
        </authorList>
    </citation>
    <scope>NUCLEOTIDE SEQUENCE [LARGE SCALE GENOMIC DNA]</scope>
    <source>
        <strain evidence="2">MAFF 305830</strain>
    </source>
</reference>
<proteinExistence type="predicted"/>
<gene>
    <name evidence="1" type="ORF">M408DRAFT_26019</name>
</gene>
<evidence type="ECO:0000313" key="1">
    <source>
        <dbReference type="EMBL" id="KIM25693.1"/>
    </source>
</evidence>
<organism evidence="1 2">
    <name type="scientific">Serendipita vermifera MAFF 305830</name>
    <dbReference type="NCBI Taxonomy" id="933852"/>
    <lineage>
        <taxon>Eukaryota</taxon>
        <taxon>Fungi</taxon>
        <taxon>Dikarya</taxon>
        <taxon>Basidiomycota</taxon>
        <taxon>Agaricomycotina</taxon>
        <taxon>Agaricomycetes</taxon>
        <taxon>Sebacinales</taxon>
        <taxon>Serendipitaceae</taxon>
        <taxon>Serendipita</taxon>
    </lineage>
</organism>
<name>A0A0C2WH33_SERVB</name>
<protein>
    <submittedName>
        <fullName evidence="1">Uncharacterized protein</fullName>
    </submittedName>
</protein>
<accession>A0A0C2WH33</accession>
<dbReference type="HOGENOM" id="CLU_3051893_0_0_1"/>
<keyword evidence="2" id="KW-1185">Reference proteome</keyword>
<evidence type="ECO:0000313" key="2">
    <source>
        <dbReference type="Proteomes" id="UP000054097"/>
    </source>
</evidence>
<dbReference type="EMBL" id="KN824312">
    <property type="protein sequence ID" value="KIM25693.1"/>
    <property type="molecule type" value="Genomic_DNA"/>
</dbReference>